<dbReference type="GO" id="GO:0005506">
    <property type="term" value="F:iron ion binding"/>
    <property type="evidence" value="ECO:0007669"/>
    <property type="project" value="InterPro"/>
</dbReference>
<dbReference type="GO" id="GO:0020037">
    <property type="term" value="F:heme binding"/>
    <property type="evidence" value="ECO:0007669"/>
    <property type="project" value="InterPro"/>
</dbReference>
<dbReference type="CDD" id="cd11058">
    <property type="entry name" value="CYP60B-like"/>
    <property type="match status" value="1"/>
</dbReference>
<name>A0A423W0X9_CYTCH</name>
<dbReference type="PANTHER" id="PTHR24305:SF230">
    <property type="entry name" value="P450, PUTATIVE (EUROFUNG)-RELATED"/>
    <property type="match status" value="1"/>
</dbReference>
<protein>
    <recommendedName>
        <fullName evidence="12">Cytochrome P450 monooxygenase</fullName>
    </recommendedName>
</protein>
<evidence type="ECO:0000256" key="5">
    <source>
        <dbReference type="ARBA" id="ARBA00023002"/>
    </source>
</evidence>
<dbReference type="SUPFAM" id="SSF48264">
    <property type="entry name" value="Cytochrome P450"/>
    <property type="match status" value="1"/>
</dbReference>
<keyword evidence="7 9" id="KW-0503">Monooxygenase</keyword>
<comment type="cofactor">
    <cofactor evidence="1 8">
        <name>heme</name>
        <dbReference type="ChEBI" id="CHEBI:30413"/>
    </cofactor>
</comment>
<comment type="caution">
    <text evidence="10">The sequence shown here is derived from an EMBL/GenBank/DDBJ whole genome shotgun (WGS) entry which is preliminary data.</text>
</comment>
<reference evidence="10 11" key="1">
    <citation type="submission" date="2015-09" db="EMBL/GenBank/DDBJ databases">
        <title>Host preference determinants of Valsa canker pathogens revealed by comparative genomics.</title>
        <authorList>
            <person name="Yin Z."/>
            <person name="Huang L."/>
        </authorList>
    </citation>
    <scope>NUCLEOTIDE SEQUENCE [LARGE SCALE GENOMIC DNA]</scope>
    <source>
        <strain evidence="10 11">YSFL</strain>
    </source>
</reference>
<dbReference type="InterPro" id="IPR036396">
    <property type="entry name" value="Cyt_P450_sf"/>
</dbReference>
<dbReference type="PRINTS" id="PR00385">
    <property type="entry name" value="P450"/>
</dbReference>
<evidence type="ECO:0000256" key="4">
    <source>
        <dbReference type="ARBA" id="ARBA00022723"/>
    </source>
</evidence>
<evidence type="ECO:0000256" key="2">
    <source>
        <dbReference type="ARBA" id="ARBA00010617"/>
    </source>
</evidence>
<dbReference type="OrthoDB" id="1470350at2759"/>
<dbReference type="InterPro" id="IPR017972">
    <property type="entry name" value="Cyt_P450_CS"/>
</dbReference>
<dbReference type="Gene3D" id="1.10.630.10">
    <property type="entry name" value="Cytochrome P450"/>
    <property type="match status" value="1"/>
</dbReference>
<dbReference type="InterPro" id="IPR001128">
    <property type="entry name" value="Cyt_P450"/>
</dbReference>
<accession>A0A423W0X9</accession>
<evidence type="ECO:0000256" key="9">
    <source>
        <dbReference type="RuleBase" id="RU000461"/>
    </source>
</evidence>
<evidence type="ECO:0008006" key="12">
    <source>
        <dbReference type="Google" id="ProtNLM"/>
    </source>
</evidence>
<evidence type="ECO:0000256" key="7">
    <source>
        <dbReference type="ARBA" id="ARBA00023033"/>
    </source>
</evidence>
<dbReference type="GO" id="GO:0004497">
    <property type="term" value="F:monooxygenase activity"/>
    <property type="evidence" value="ECO:0007669"/>
    <property type="project" value="UniProtKB-KW"/>
</dbReference>
<dbReference type="Pfam" id="PF00067">
    <property type="entry name" value="p450"/>
    <property type="match status" value="1"/>
</dbReference>
<dbReference type="GO" id="GO:0016705">
    <property type="term" value="F:oxidoreductase activity, acting on paired donors, with incorporation or reduction of molecular oxygen"/>
    <property type="evidence" value="ECO:0007669"/>
    <property type="project" value="InterPro"/>
</dbReference>
<dbReference type="Proteomes" id="UP000284375">
    <property type="component" value="Unassembled WGS sequence"/>
</dbReference>
<comment type="similarity">
    <text evidence="2 9">Belongs to the cytochrome P450 family.</text>
</comment>
<dbReference type="PRINTS" id="PR00463">
    <property type="entry name" value="EP450I"/>
</dbReference>
<dbReference type="PANTHER" id="PTHR24305">
    <property type="entry name" value="CYTOCHROME P450"/>
    <property type="match status" value="1"/>
</dbReference>
<keyword evidence="4 8" id="KW-0479">Metal-binding</keyword>
<dbReference type="STRING" id="252740.A0A423W0X9"/>
<dbReference type="PROSITE" id="PS00086">
    <property type="entry name" value="CYTOCHROME_P450"/>
    <property type="match status" value="1"/>
</dbReference>
<keyword evidence="5 9" id="KW-0560">Oxidoreductase</keyword>
<dbReference type="InterPro" id="IPR002401">
    <property type="entry name" value="Cyt_P450_E_grp-I"/>
</dbReference>
<dbReference type="InterPro" id="IPR050121">
    <property type="entry name" value="Cytochrome_P450_monoxygenase"/>
</dbReference>
<dbReference type="EMBL" id="LJZO01000018">
    <property type="protein sequence ID" value="ROV96976.1"/>
    <property type="molecule type" value="Genomic_DNA"/>
</dbReference>
<evidence type="ECO:0000256" key="6">
    <source>
        <dbReference type="ARBA" id="ARBA00023004"/>
    </source>
</evidence>
<evidence type="ECO:0000256" key="1">
    <source>
        <dbReference type="ARBA" id="ARBA00001971"/>
    </source>
</evidence>
<gene>
    <name evidence="10" type="ORF">VSDG_04123</name>
</gene>
<dbReference type="AlphaFoldDB" id="A0A423W0X9"/>
<keyword evidence="6 8" id="KW-0408">Iron</keyword>
<feature type="binding site" description="axial binding residue" evidence="8">
    <location>
        <position position="455"/>
    </location>
    <ligand>
        <name>heme</name>
        <dbReference type="ChEBI" id="CHEBI:30413"/>
    </ligand>
    <ligandPart>
        <name>Fe</name>
        <dbReference type="ChEBI" id="CHEBI:18248"/>
    </ligandPart>
</feature>
<evidence type="ECO:0000256" key="3">
    <source>
        <dbReference type="ARBA" id="ARBA00022617"/>
    </source>
</evidence>
<evidence type="ECO:0000313" key="11">
    <source>
        <dbReference type="Proteomes" id="UP000284375"/>
    </source>
</evidence>
<keyword evidence="3 8" id="KW-0349">Heme</keyword>
<evidence type="ECO:0000256" key="8">
    <source>
        <dbReference type="PIRSR" id="PIRSR602401-1"/>
    </source>
</evidence>
<keyword evidence="11" id="KW-1185">Reference proteome</keyword>
<sequence length="512" mass="57706">MNMANLSQSSMGAIVWALGAVIGVFALQCVYNLFFHPLRKFPGPVSHRAHIFPSVISLLRGKWNRELLPMAEKYGPVMRVLPNELVFTDPDALKDIYGHKNGAIVKGEEFEKSELFYRNRGIPPSILSETRDNHALLRRQLSHGFSEKSMREQEPIIKQYTDLLMIRLKEKCALASEAGGEKESLAQSKAVVDLRDWYTFTTFDVIGDLALGEPFGCLEKGEKNERVKTIEGGIASQNIGFAVRTMGLDRFFSLLAKGMTRFQQEMMEYMAGSLKRRIGLKVERPDFIEGLLKKQKDWNISFDILQTNAAILVIAGSETTATLLSGVTYLLLSNPECLRKATQEVRSTFEAEEEINFSSVHQLTYMLACLKEAMRCYPPVPSALPRVVPKGGAHVAGHFVPEGSVVSVSHYAMFHNSKNFSDPFSFKPERFIEPEKFPNDKIDAVQPFSVGPRDCIGKNLAYAEMRTILARMLFNFDLELAEPEKDWMDQQITSLWVKDALNVRLTPVQGHQ</sequence>
<evidence type="ECO:0000313" key="10">
    <source>
        <dbReference type="EMBL" id="ROV96976.1"/>
    </source>
</evidence>
<organism evidence="10 11">
    <name type="scientific">Cytospora chrysosperma</name>
    <name type="common">Cytospora canker fungus</name>
    <name type="synonym">Sphaeria chrysosperma</name>
    <dbReference type="NCBI Taxonomy" id="252740"/>
    <lineage>
        <taxon>Eukaryota</taxon>
        <taxon>Fungi</taxon>
        <taxon>Dikarya</taxon>
        <taxon>Ascomycota</taxon>
        <taxon>Pezizomycotina</taxon>
        <taxon>Sordariomycetes</taxon>
        <taxon>Sordariomycetidae</taxon>
        <taxon>Diaporthales</taxon>
        <taxon>Cytosporaceae</taxon>
        <taxon>Cytospora</taxon>
    </lineage>
</organism>
<proteinExistence type="inferred from homology"/>